<organism evidence="11 12">
    <name type="scientific">Odynerus spinipes</name>
    <dbReference type="NCBI Taxonomy" id="1348599"/>
    <lineage>
        <taxon>Eukaryota</taxon>
        <taxon>Metazoa</taxon>
        <taxon>Ecdysozoa</taxon>
        <taxon>Arthropoda</taxon>
        <taxon>Hexapoda</taxon>
        <taxon>Insecta</taxon>
        <taxon>Pterygota</taxon>
        <taxon>Neoptera</taxon>
        <taxon>Endopterygota</taxon>
        <taxon>Hymenoptera</taxon>
        <taxon>Apocrita</taxon>
        <taxon>Aculeata</taxon>
        <taxon>Vespoidea</taxon>
        <taxon>Vespidae</taxon>
        <taxon>Eumeninae</taxon>
        <taxon>Odynerus</taxon>
    </lineage>
</organism>
<keyword evidence="9" id="KW-0256">Endoplasmic reticulum</keyword>
<dbReference type="EC" id="1.3.1.94" evidence="2 9"/>
<sequence>MDVNFIRIIFILKSCFMILIGTLVVYAETYLPVSITRSFYYGKYAIKAQQPIIEKLEVPKRWFRHFYVFAAPASTCSFILFFYKYILDGTIPEIVYWLLDISFGTSRKALVSPECAFLAIALLTIHCWKRLYECCCVSIFSNKKMNISHYLVGFIHYIGTILSIMGESDGFVRDSTGPIVLHKLTLLHKACAIIFLWSTFQQLKSNFILSSLRKCGNKVVSEDYKVPHGGLFDYVSGPLQLTEILVYLMLSVILWQSSTFHYVTIWVVINQVNCALLTHKWYQKTFPNYPKKRTILIPYFY</sequence>
<dbReference type="EMBL" id="JAIFRP010000006">
    <property type="protein sequence ID" value="KAK2588228.1"/>
    <property type="molecule type" value="Genomic_DNA"/>
</dbReference>
<feature type="transmembrane region" description="Helical" evidence="9">
    <location>
        <begin position="6"/>
        <end position="27"/>
    </location>
</feature>
<keyword evidence="5 9" id="KW-0472">Membrane</keyword>
<dbReference type="InterPro" id="IPR001104">
    <property type="entry name" value="3-oxo-5_a-steroid_4-DH_C"/>
</dbReference>
<dbReference type="GO" id="GO:0006488">
    <property type="term" value="P:dolichol-linked oligosaccharide biosynthetic process"/>
    <property type="evidence" value="ECO:0007669"/>
    <property type="project" value="UniProtKB-UniRule"/>
</dbReference>
<dbReference type="InterPro" id="IPR039698">
    <property type="entry name" value="Dfg10/SRD5A3"/>
</dbReference>
<comment type="function">
    <text evidence="9">Plays a key role in early steps of protein N-linked glycosylation by being involved in the conversion of polyprenol into dolichol. Acts as a polyprenal reductase that mediates the reduction of polyprenal into dolichal in a NADP-dependent mechanism. Dolichols are required for the synthesis of dolichol-linked monosaccharides and the oligosaccharide precursor used for N-glycosylation.</text>
</comment>
<feature type="transmembrane region" description="Helical" evidence="9">
    <location>
        <begin position="149"/>
        <end position="166"/>
    </location>
</feature>
<evidence type="ECO:0000256" key="8">
    <source>
        <dbReference type="ARBA" id="ARBA00049427"/>
    </source>
</evidence>
<evidence type="ECO:0000256" key="1">
    <source>
        <dbReference type="ARBA" id="ARBA00004127"/>
    </source>
</evidence>
<dbReference type="AlphaFoldDB" id="A0AAD9VV78"/>
<keyword evidence="9" id="KW-0521">NADP</keyword>
<keyword evidence="3 9" id="KW-0812">Transmembrane</keyword>
<comment type="pathway">
    <text evidence="9">Protein modification; protein glycosylation.</text>
</comment>
<dbReference type="GO" id="GO:0160198">
    <property type="term" value="F:polyprenal reductase activity"/>
    <property type="evidence" value="ECO:0007669"/>
    <property type="project" value="UniProtKB-EC"/>
</dbReference>
<comment type="caution">
    <text evidence="11">The sequence shown here is derived from an EMBL/GenBank/DDBJ whole genome shotgun (WGS) entry which is preliminary data.</text>
</comment>
<keyword evidence="4 9" id="KW-1133">Transmembrane helix</keyword>
<gene>
    <name evidence="11" type="ORF">KPH14_004261</name>
</gene>
<dbReference type="Proteomes" id="UP001258017">
    <property type="component" value="Unassembled WGS sequence"/>
</dbReference>
<dbReference type="GO" id="GO:0005789">
    <property type="term" value="C:endoplasmic reticulum membrane"/>
    <property type="evidence" value="ECO:0007669"/>
    <property type="project" value="UniProtKB-SubCell"/>
</dbReference>
<accession>A0AAD9VV78</accession>
<dbReference type="GO" id="GO:0102389">
    <property type="term" value="F:polyprenol reductase activity"/>
    <property type="evidence" value="ECO:0007669"/>
    <property type="project" value="UniProtKB-UniRule"/>
</dbReference>
<feature type="domain" description="3-oxo-5-alpha-steroid 4-dehydrogenase C-terminal" evidence="10">
    <location>
        <begin position="191"/>
        <end position="301"/>
    </location>
</feature>
<feature type="transmembrane region" description="Helical" evidence="9">
    <location>
        <begin position="66"/>
        <end position="86"/>
    </location>
</feature>
<comment type="similarity">
    <text evidence="6 9">Belongs to the steroid 5-alpha reductase family. Polyprenal reductase subfamily.</text>
</comment>
<feature type="transmembrane region" description="Helical" evidence="9">
    <location>
        <begin position="244"/>
        <end position="269"/>
    </location>
</feature>
<protein>
    <recommendedName>
        <fullName evidence="7 9">Polyprenal reductase</fullName>
        <ecNumber evidence="2 9">1.3.1.94</ecNumber>
    </recommendedName>
</protein>
<dbReference type="PANTHER" id="PTHR14624">
    <property type="entry name" value="DFG10 PROTEIN"/>
    <property type="match status" value="1"/>
</dbReference>
<comment type="catalytic activity">
    <reaction evidence="8 9">
        <text>a di-trans,poly-cis-dolichal + NADP(+) = a di-trans,poly-cis-polyprenal + NADPH + H(+)</text>
        <dbReference type="Rhea" id="RHEA:80727"/>
        <dbReference type="Rhea" id="RHEA-COMP:19536"/>
        <dbReference type="Rhea" id="RHEA-COMP:19537"/>
        <dbReference type="ChEBI" id="CHEBI:15378"/>
        <dbReference type="ChEBI" id="CHEBI:57783"/>
        <dbReference type="ChEBI" id="CHEBI:58349"/>
        <dbReference type="ChEBI" id="CHEBI:231623"/>
        <dbReference type="ChEBI" id="CHEBI:231637"/>
        <dbReference type="EC" id="1.3.1.94"/>
    </reaction>
    <physiologicalReaction direction="right-to-left" evidence="8 9">
        <dbReference type="Rhea" id="RHEA:80729"/>
    </physiologicalReaction>
</comment>
<dbReference type="PROSITE" id="PS50244">
    <property type="entry name" value="S5A_REDUCTASE"/>
    <property type="match status" value="1"/>
</dbReference>
<keyword evidence="12" id="KW-1185">Reference proteome</keyword>
<evidence type="ECO:0000256" key="2">
    <source>
        <dbReference type="ARBA" id="ARBA00012522"/>
    </source>
</evidence>
<evidence type="ECO:0000256" key="6">
    <source>
        <dbReference type="ARBA" id="ARBA00046320"/>
    </source>
</evidence>
<evidence type="ECO:0000256" key="9">
    <source>
        <dbReference type="RuleBase" id="RU367081"/>
    </source>
</evidence>
<name>A0AAD9VV78_9HYME</name>
<evidence type="ECO:0000256" key="5">
    <source>
        <dbReference type="ARBA" id="ARBA00023136"/>
    </source>
</evidence>
<feature type="transmembrane region" description="Helical" evidence="9">
    <location>
        <begin position="109"/>
        <end position="128"/>
    </location>
</feature>
<reference evidence="11" key="1">
    <citation type="submission" date="2021-08" db="EMBL/GenBank/DDBJ databases">
        <authorList>
            <person name="Misof B."/>
            <person name="Oliver O."/>
            <person name="Podsiadlowski L."/>
            <person name="Donath A."/>
            <person name="Peters R."/>
            <person name="Mayer C."/>
            <person name="Rust J."/>
            <person name="Gunkel S."/>
            <person name="Lesny P."/>
            <person name="Martin S."/>
            <person name="Oeyen J.P."/>
            <person name="Petersen M."/>
            <person name="Panagiotis P."/>
            <person name="Wilbrandt J."/>
            <person name="Tanja T."/>
        </authorList>
    </citation>
    <scope>NUCLEOTIDE SEQUENCE</scope>
    <source>
        <strain evidence="11">GBR_01_08_01A</strain>
        <tissue evidence="11">Thorax + abdomen</tissue>
    </source>
</reference>
<dbReference type="GO" id="GO:0016095">
    <property type="term" value="P:polyprenol catabolic process"/>
    <property type="evidence" value="ECO:0007669"/>
    <property type="project" value="UniProtKB-UniRule"/>
</dbReference>
<dbReference type="GO" id="GO:0003865">
    <property type="term" value="F:3-oxo-5-alpha-steroid 4-dehydrogenase activity"/>
    <property type="evidence" value="ECO:0007669"/>
    <property type="project" value="TreeGrafter"/>
</dbReference>
<evidence type="ECO:0000313" key="12">
    <source>
        <dbReference type="Proteomes" id="UP001258017"/>
    </source>
</evidence>
<dbReference type="PANTHER" id="PTHR14624:SF0">
    <property type="entry name" value="POLYPRENOL REDUCTASE"/>
    <property type="match status" value="1"/>
</dbReference>
<evidence type="ECO:0000313" key="11">
    <source>
        <dbReference type="EMBL" id="KAK2588228.1"/>
    </source>
</evidence>
<comment type="subcellular location">
    <subcellularLocation>
        <location evidence="1">Endomembrane system</location>
        <topology evidence="1">Multi-pass membrane protein</topology>
    </subcellularLocation>
    <subcellularLocation>
        <location evidence="9">Endoplasmic reticulum membrane</location>
    </subcellularLocation>
</comment>
<reference evidence="11" key="2">
    <citation type="journal article" date="2023" name="Commun. Biol.">
        <title>Intrasexual cuticular hydrocarbon dimorphism in a wasp sheds light on hydrocarbon biosynthesis genes in Hymenoptera.</title>
        <authorList>
            <person name="Moris V.C."/>
            <person name="Podsiadlowski L."/>
            <person name="Martin S."/>
            <person name="Oeyen J.P."/>
            <person name="Donath A."/>
            <person name="Petersen M."/>
            <person name="Wilbrandt J."/>
            <person name="Misof B."/>
            <person name="Liedtke D."/>
            <person name="Thamm M."/>
            <person name="Scheiner R."/>
            <person name="Schmitt T."/>
            <person name="Niehuis O."/>
        </authorList>
    </citation>
    <scope>NUCLEOTIDE SEQUENCE</scope>
    <source>
        <strain evidence="11">GBR_01_08_01A</strain>
    </source>
</reference>
<proteinExistence type="inferred from homology"/>
<evidence type="ECO:0000256" key="7">
    <source>
        <dbReference type="ARBA" id="ARBA00047186"/>
    </source>
</evidence>
<keyword evidence="9" id="KW-0560">Oxidoreductase</keyword>
<dbReference type="Pfam" id="PF02544">
    <property type="entry name" value="Steroid_dh"/>
    <property type="match status" value="1"/>
</dbReference>
<evidence type="ECO:0000259" key="10">
    <source>
        <dbReference type="Pfam" id="PF02544"/>
    </source>
</evidence>
<evidence type="ECO:0000256" key="3">
    <source>
        <dbReference type="ARBA" id="ARBA00022692"/>
    </source>
</evidence>
<evidence type="ECO:0000256" key="4">
    <source>
        <dbReference type="ARBA" id="ARBA00022989"/>
    </source>
</evidence>